<dbReference type="InterPro" id="IPR036397">
    <property type="entry name" value="RNaseH_sf"/>
</dbReference>
<organism evidence="2 3">
    <name type="scientific">Tanacetum coccineum</name>
    <dbReference type="NCBI Taxonomy" id="301880"/>
    <lineage>
        <taxon>Eukaryota</taxon>
        <taxon>Viridiplantae</taxon>
        <taxon>Streptophyta</taxon>
        <taxon>Embryophyta</taxon>
        <taxon>Tracheophyta</taxon>
        <taxon>Spermatophyta</taxon>
        <taxon>Magnoliopsida</taxon>
        <taxon>eudicotyledons</taxon>
        <taxon>Gunneridae</taxon>
        <taxon>Pentapetalae</taxon>
        <taxon>asterids</taxon>
        <taxon>campanulids</taxon>
        <taxon>Asterales</taxon>
        <taxon>Asteraceae</taxon>
        <taxon>Asteroideae</taxon>
        <taxon>Anthemideae</taxon>
        <taxon>Anthemidinae</taxon>
        <taxon>Tanacetum</taxon>
    </lineage>
</organism>
<accession>A0ABQ4ZYY0</accession>
<evidence type="ECO:0000313" key="3">
    <source>
        <dbReference type="Proteomes" id="UP001151760"/>
    </source>
</evidence>
<keyword evidence="3" id="KW-1185">Reference proteome</keyword>
<dbReference type="InterPro" id="IPR001584">
    <property type="entry name" value="Integrase_cat-core"/>
</dbReference>
<proteinExistence type="predicted"/>
<gene>
    <name evidence="2" type="ORF">Tco_0800921</name>
</gene>
<evidence type="ECO:0000313" key="2">
    <source>
        <dbReference type="EMBL" id="GJS93953.1"/>
    </source>
</evidence>
<dbReference type="EMBL" id="BQNB010011695">
    <property type="protein sequence ID" value="GJS93953.1"/>
    <property type="molecule type" value="Genomic_DNA"/>
</dbReference>
<dbReference type="SUPFAM" id="SSF53098">
    <property type="entry name" value="Ribonuclease H-like"/>
    <property type="match status" value="1"/>
</dbReference>
<dbReference type="PANTHER" id="PTHR11439:SF495">
    <property type="entry name" value="REVERSE TRANSCRIPTASE, RNA-DEPENDENT DNA POLYMERASE-RELATED"/>
    <property type="match status" value="1"/>
</dbReference>
<comment type="caution">
    <text evidence="2">The sequence shown here is derived from an EMBL/GenBank/DDBJ whole genome shotgun (WGS) entry which is preliminary data.</text>
</comment>
<dbReference type="Proteomes" id="UP001151760">
    <property type="component" value="Unassembled WGS sequence"/>
</dbReference>
<dbReference type="Pfam" id="PF07727">
    <property type="entry name" value="RVT_2"/>
    <property type="match status" value="1"/>
</dbReference>
<evidence type="ECO:0000259" key="1">
    <source>
        <dbReference type="PROSITE" id="PS50994"/>
    </source>
</evidence>
<protein>
    <submittedName>
        <fullName evidence="2">Ribonuclease H-like domain-containing protein</fullName>
    </submittedName>
</protein>
<feature type="domain" description="Integrase catalytic" evidence="1">
    <location>
        <begin position="3"/>
        <end position="175"/>
    </location>
</feature>
<dbReference type="PANTHER" id="PTHR11439">
    <property type="entry name" value="GAG-POL-RELATED RETROTRANSPOSON"/>
    <property type="match status" value="1"/>
</dbReference>
<name>A0ABQ4ZYY0_9ASTR</name>
<dbReference type="InterPro" id="IPR012337">
    <property type="entry name" value="RNaseH-like_sf"/>
</dbReference>
<reference evidence="2" key="2">
    <citation type="submission" date="2022-01" db="EMBL/GenBank/DDBJ databases">
        <authorList>
            <person name="Yamashiro T."/>
            <person name="Shiraishi A."/>
            <person name="Satake H."/>
            <person name="Nakayama K."/>
        </authorList>
    </citation>
    <scope>NUCLEOTIDE SEQUENCE</scope>
</reference>
<dbReference type="Gene3D" id="3.30.420.10">
    <property type="entry name" value="Ribonuclease H-like superfamily/Ribonuclease H"/>
    <property type="match status" value="1"/>
</dbReference>
<dbReference type="InterPro" id="IPR013103">
    <property type="entry name" value="RVT_2"/>
</dbReference>
<reference evidence="2" key="1">
    <citation type="journal article" date="2022" name="Int. J. Mol. Sci.">
        <title>Draft Genome of Tanacetum Coccineum: Genomic Comparison of Closely Related Tanacetum-Family Plants.</title>
        <authorList>
            <person name="Yamashiro T."/>
            <person name="Shiraishi A."/>
            <person name="Nakayama K."/>
            <person name="Satake H."/>
        </authorList>
    </citation>
    <scope>NUCLEOTIDE SEQUENCE</scope>
</reference>
<sequence length="525" mass="60129">MADDEVPTNMALMAFSDFEGSLLMPQVEELVSDDKLEKKPVFYIVAKIEFVRPKQQEKPVRKSVKYAEVYRLTAIIIKRKGCDNGIEFKNRVMSEFYEKKGIKKEFSVARTPQQNGGAEKRNMTLIEAARTMLVDSKLPTTFWAEAVNTACYVQNRVFVVKPYNKTPLELFRGNGPKWLFDIDVLTKSMNYVPVVAGTNSNDLVGTEESIGAGHSSKKTRSSQDYILMPLIHKDHSLDHVIGDVQSGVQTRRMIKTTNEQGFVSVVYEGKTHEDLHNGFLLVSYLRKSQKGFYIDLGWIYPTYPKEPLGYTQKEGIDYDEDFALVARIEAIRLFLAYASFKDFVVYQMDVKSSFTSMANCREEVYVCQLQPRSPMIPSKPLMKDENAEDVNVHLYRSMIVSLMYLTSSRPDIMFDVCACARFQVTPKVSHLHAMKRIFRYFKGQPKLGLWTYKDSTFDSGAYTYMTNQCQFREKKKKENRKSITGGCQFLRSRLISWKCKKQTVVANSTTEVEYMAATSCCGQVL</sequence>
<dbReference type="PROSITE" id="PS50994">
    <property type="entry name" value="INTEGRASE"/>
    <property type="match status" value="1"/>
</dbReference>